<dbReference type="Proteomes" id="UP001232148">
    <property type="component" value="Unassembled WGS sequence"/>
</dbReference>
<comment type="caution">
    <text evidence="2">The sequence shown here is derived from an EMBL/GenBank/DDBJ whole genome shotgun (WGS) entry which is preliminary data.</text>
</comment>
<keyword evidence="3" id="KW-1185">Reference proteome</keyword>
<name>A0AAD9HUQ6_9PEZI</name>
<gene>
    <name evidence="2" type="ORF">LX32DRAFT_688482</name>
</gene>
<sequence>MRLPDFVSMAVASLAVQQASALPAPEVVIKIAPEVQSGHPEAYAVFLRAPKLVLGDVAQKRQAVPGDGKPDPNRPPITPGNIFVLQCPDAGFLGDCISFGAPPGRCVDYSSFNTSQAFLNKYDNQTSAISTNTGGQCQFYKFTGCDNKGDDRGVSLSYKYNLAVADDNYGGDYDNQISSWRC</sequence>
<keyword evidence="1" id="KW-0732">Signal</keyword>
<evidence type="ECO:0000313" key="3">
    <source>
        <dbReference type="Proteomes" id="UP001232148"/>
    </source>
</evidence>
<dbReference type="EMBL" id="MU842808">
    <property type="protein sequence ID" value="KAK2035575.1"/>
    <property type="molecule type" value="Genomic_DNA"/>
</dbReference>
<proteinExistence type="predicted"/>
<organism evidence="2 3">
    <name type="scientific">Colletotrichum zoysiae</name>
    <dbReference type="NCBI Taxonomy" id="1216348"/>
    <lineage>
        <taxon>Eukaryota</taxon>
        <taxon>Fungi</taxon>
        <taxon>Dikarya</taxon>
        <taxon>Ascomycota</taxon>
        <taxon>Pezizomycotina</taxon>
        <taxon>Sordariomycetes</taxon>
        <taxon>Hypocreomycetidae</taxon>
        <taxon>Glomerellales</taxon>
        <taxon>Glomerellaceae</taxon>
        <taxon>Colletotrichum</taxon>
        <taxon>Colletotrichum graminicola species complex</taxon>
    </lineage>
</organism>
<evidence type="ECO:0000256" key="1">
    <source>
        <dbReference type="SAM" id="SignalP"/>
    </source>
</evidence>
<evidence type="ECO:0008006" key="4">
    <source>
        <dbReference type="Google" id="ProtNLM"/>
    </source>
</evidence>
<accession>A0AAD9HUQ6</accession>
<evidence type="ECO:0000313" key="2">
    <source>
        <dbReference type="EMBL" id="KAK2035575.1"/>
    </source>
</evidence>
<feature type="chain" id="PRO_5042272798" description="Secreted protein" evidence="1">
    <location>
        <begin position="22"/>
        <end position="182"/>
    </location>
</feature>
<reference evidence="2" key="1">
    <citation type="submission" date="2021-06" db="EMBL/GenBank/DDBJ databases">
        <title>Comparative genomics, transcriptomics and evolutionary studies reveal genomic signatures of adaptation to plant cell wall in hemibiotrophic fungi.</title>
        <authorList>
            <consortium name="DOE Joint Genome Institute"/>
            <person name="Baroncelli R."/>
            <person name="Diaz J.F."/>
            <person name="Benocci T."/>
            <person name="Peng M."/>
            <person name="Battaglia E."/>
            <person name="Haridas S."/>
            <person name="Andreopoulos W."/>
            <person name="Labutti K."/>
            <person name="Pangilinan J."/>
            <person name="Floch G.L."/>
            <person name="Makela M.R."/>
            <person name="Henrissat B."/>
            <person name="Grigoriev I.V."/>
            <person name="Crouch J.A."/>
            <person name="De Vries R.P."/>
            <person name="Sukno S.A."/>
            <person name="Thon M.R."/>
        </authorList>
    </citation>
    <scope>NUCLEOTIDE SEQUENCE</scope>
    <source>
        <strain evidence="2">MAFF235873</strain>
    </source>
</reference>
<feature type="signal peptide" evidence="1">
    <location>
        <begin position="1"/>
        <end position="21"/>
    </location>
</feature>
<dbReference type="AlphaFoldDB" id="A0AAD9HUQ6"/>
<protein>
    <recommendedName>
        <fullName evidence="4">Secreted protein</fullName>
    </recommendedName>
</protein>